<proteinExistence type="predicted"/>
<dbReference type="EMBL" id="KE343632">
    <property type="protein sequence ID" value="EXB37479.1"/>
    <property type="molecule type" value="Genomic_DNA"/>
</dbReference>
<evidence type="ECO:0000313" key="1">
    <source>
        <dbReference type="EMBL" id="EXB37479.1"/>
    </source>
</evidence>
<dbReference type="Proteomes" id="UP000030645">
    <property type="component" value="Unassembled WGS sequence"/>
</dbReference>
<keyword evidence="2" id="KW-1185">Reference proteome</keyword>
<gene>
    <name evidence="1" type="ORF">L484_001144</name>
</gene>
<name>W9QPY3_9ROSA</name>
<accession>W9QPY3</accession>
<evidence type="ECO:0000313" key="2">
    <source>
        <dbReference type="Proteomes" id="UP000030645"/>
    </source>
</evidence>
<organism evidence="1 2">
    <name type="scientific">Morus notabilis</name>
    <dbReference type="NCBI Taxonomy" id="981085"/>
    <lineage>
        <taxon>Eukaryota</taxon>
        <taxon>Viridiplantae</taxon>
        <taxon>Streptophyta</taxon>
        <taxon>Embryophyta</taxon>
        <taxon>Tracheophyta</taxon>
        <taxon>Spermatophyta</taxon>
        <taxon>Magnoliopsida</taxon>
        <taxon>eudicotyledons</taxon>
        <taxon>Gunneridae</taxon>
        <taxon>Pentapetalae</taxon>
        <taxon>rosids</taxon>
        <taxon>fabids</taxon>
        <taxon>Rosales</taxon>
        <taxon>Moraceae</taxon>
        <taxon>Moreae</taxon>
        <taxon>Morus</taxon>
    </lineage>
</organism>
<protein>
    <submittedName>
        <fullName evidence="1">Uncharacterized protein</fullName>
    </submittedName>
</protein>
<reference evidence="2" key="1">
    <citation type="submission" date="2013-01" db="EMBL/GenBank/DDBJ databases">
        <title>Draft Genome Sequence of a Mulberry Tree, Morus notabilis C.K. Schneid.</title>
        <authorList>
            <person name="He N."/>
            <person name="Zhao S."/>
        </authorList>
    </citation>
    <scope>NUCLEOTIDE SEQUENCE</scope>
</reference>
<sequence length="81" mass="9184">MPRDPQKQLWQETKILVTAKALQKESGTVKIWEATRDFDHLNLSATVGGPPDAELKRTEWQKTCKTPKCHPGTKVEISLEI</sequence>
<dbReference type="AlphaFoldDB" id="W9QPY3"/>